<comment type="caution">
    <text evidence="1">The sequence shown here is derived from an EMBL/GenBank/DDBJ whole genome shotgun (WGS) entry which is preliminary data.</text>
</comment>
<reference evidence="1" key="1">
    <citation type="submission" date="2021-02" db="EMBL/GenBank/DDBJ databases">
        <authorList>
            <person name="Nowell W R."/>
        </authorList>
    </citation>
    <scope>NUCLEOTIDE SEQUENCE</scope>
</reference>
<dbReference type="Proteomes" id="UP000663848">
    <property type="component" value="Unassembled WGS sequence"/>
</dbReference>
<accession>A0A822CM24</accession>
<evidence type="ECO:0000313" key="2">
    <source>
        <dbReference type="Proteomes" id="UP000663848"/>
    </source>
</evidence>
<sequence>MSSEYQFHKDDSSCIELKTLDNSFSPLTKRRSRSFEQSTISKIRDLNTELSHSRQLKAAAAAAAAAISITPPTEPKETILQE</sequence>
<dbReference type="AlphaFoldDB" id="A0A822CM24"/>
<dbReference type="EMBL" id="CAJOBR010049628">
    <property type="protein sequence ID" value="CAF5047639.1"/>
    <property type="molecule type" value="Genomic_DNA"/>
</dbReference>
<organism evidence="1 2">
    <name type="scientific">Rotaria socialis</name>
    <dbReference type="NCBI Taxonomy" id="392032"/>
    <lineage>
        <taxon>Eukaryota</taxon>
        <taxon>Metazoa</taxon>
        <taxon>Spiralia</taxon>
        <taxon>Gnathifera</taxon>
        <taxon>Rotifera</taxon>
        <taxon>Eurotatoria</taxon>
        <taxon>Bdelloidea</taxon>
        <taxon>Philodinida</taxon>
        <taxon>Philodinidae</taxon>
        <taxon>Rotaria</taxon>
    </lineage>
</organism>
<proteinExistence type="predicted"/>
<name>A0A822CM24_9BILA</name>
<feature type="non-terminal residue" evidence="1">
    <location>
        <position position="82"/>
    </location>
</feature>
<evidence type="ECO:0000313" key="1">
    <source>
        <dbReference type="EMBL" id="CAF5047639.1"/>
    </source>
</evidence>
<protein>
    <submittedName>
        <fullName evidence="1">Uncharacterized protein</fullName>
    </submittedName>
</protein>
<gene>
    <name evidence="1" type="ORF">QYT958_LOCUS41841</name>
</gene>